<comment type="caution">
    <text evidence="1">The sequence shown here is derived from an EMBL/GenBank/DDBJ whole genome shotgun (WGS) entry which is preliminary data.</text>
</comment>
<evidence type="ECO:0000313" key="2">
    <source>
        <dbReference type="Proteomes" id="UP001056120"/>
    </source>
</evidence>
<proteinExistence type="predicted"/>
<name>A0ACB9K723_9ASTR</name>
<reference evidence="2" key="1">
    <citation type="journal article" date="2022" name="Mol. Ecol. Resour.">
        <title>The genomes of chicory, endive, great burdock and yacon provide insights into Asteraceae palaeo-polyploidization history and plant inulin production.</title>
        <authorList>
            <person name="Fan W."/>
            <person name="Wang S."/>
            <person name="Wang H."/>
            <person name="Wang A."/>
            <person name="Jiang F."/>
            <person name="Liu H."/>
            <person name="Zhao H."/>
            <person name="Xu D."/>
            <person name="Zhang Y."/>
        </authorList>
    </citation>
    <scope>NUCLEOTIDE SEQUENCE [LARGE SCALE GENOMIC DNA]</scope>
    <source>
        <strain evidence="2">cv. Yunnan</strain>
    </source>
</reference>
<dbReference type="EMBL" id="CM042018">
    <property type="protein sequence ID" value="KAI3828074.1"/>
    <property type="molecule type" value="Genomic_DNA"/>
</dbReference>
<accession>A0ACB9K723</accession>
<sequence length="689" mass="79156">MELGAFSWYHALPKAPIKEEYESDRLSQMGGSDFSNWRCIPPHNLVPPPPTYPPSQNSPSPVFPPPTKKFETGYSKKATKPRMRVRELVEKLSIMGYSLDEIYRNLENYESSESEGFLPLPPVEAYSPQSSSYEPFADYLNYLIDDYDPMAEFEATFDDPNAIPEDYNPRATLKHKPTPTYDNVYNDIVLGLRDPPPKFGYPASTLGSPIECLDRSLHETDQVKKELILTREVLIETEKDLSKAKKKLAQKDKEHKSFAKRIWFQGKSLMKDAKSVNFQSHGQFVDWDVRRRRENGYVLSPDDRGEKAMTRRHRLSSHNHDPTQHLKTYSFARKLSQSEYLLVAKLYSQNMLTRNILATIREQNLENRCIKKYIYNAIQKIKTETRVSETPMQVLETMLSSKEYVYYTREDSATNVMEEVAHPQEYLKTMQGIVYRRRLGKFQAFMGSIVSLDRLVGFVDEIVTNQYVQLQYRFGTSLIRKMESHETIELFDNLHGKVSHKALDLLENERYKLPIIRKQNASCGCQLFSSCGLPCACHLEKIEAIDAVDVFRRKLDLKPSFVEDENVDVEKVLGLVRNKIMSQPDQDSRPASSVVKSKKPAMKHSRSMTCKGKHPLDDNGFPLMVGDEAVNITNCFKDFIPSLFHPYISHIQDVMPDGNFGFRSVAVGLGFNEKQWLFYSTTASTGDGR</sequence>
<gene>
    <name evidence="1" type="ORF">L1987_02171</name>
</gene>
<evidence type="ECO:0000313" key="1">
    <source>
        <dbReference type="EMBL" id="KAI3828074.1"/>
    </source>
</evidence>
<protein>
    <submittedName>
        <fullName evidence="1">Uncharacterized protein</fullName>
    </submittedName>
</protein>
<keyword evidence="2" id="KW-1185">Reference proteome</keyword>
<reference evidence="1 2" key="2">
    <citation type="journal article" date="2022" name="Mol. Ecol. Resour.">
        <title>The genomes of chicory, endive, great burdock and yacon provide insights into Asteraceae paleo-polyploidization history and plant inulin production.</title>
        <authorList>
            <person name="Fan W."/>
            <person name="Wang S."/>
            <person name="Wang H."/>
            <person name="Wang A."/>
            <person name="Jiang F."/>
            <person name="Liu H."/>
            <person name="Zhao H."/>
            <person name="Xu D."/>
            <person name="Zhang Y."/>
        </authorList>
    </citation>
    <scope>NUCLEOTIDE SEQUENCE [LARGE SCALE GENOMIC DNA]</scope>
    <source>
        <strain evidence="2">cv. Yunnan</strain>
        <tissue evidence="1">Leaves</tissue>
    </source>
</reference>
<dbReference type="Proteomes" id="UP001056120">
    <property type="component" value="Linkage Group LG01"/>
</dbReference>
<organism evidence="1 2">
    <name type="scientific">Smallanthus sonchifolius</name>
    <dbReference type="NCBI Taxonomy" id="185202"/>
    <lineage>
        <taxon>Eukaryota</taxon>
        <taxon>Viridiplantae</taxon>
        <taxon>Streptophyta</taxon>
        <taxon>Embryophyta</taxon>
        <taxon>Tracheophyta</taxon>
        <taxon>Spermatophyta</taxon>
        <taxon>Magnoliopsida</taxon>
        <taxon>eudicotyledons</taxon>
        <taxon>Gunneridae</taxon>
        <taxon>Pentapetalae</taxon>
        <taxon>asterids</taxon>
        <taxon>campanulids</taxon>
        <taxon>Asterales</taxon>
        <taxon>Asteraceae</taxon>
        <taxon>Asteroideae</taxon>
        <taxon>Heliantheae alliance</taxon>
        <taxon>Millerieae</taxon>
        <taxon>Smallanthus</taxon>
    </lineage>
</organism>